<dbReference type="Pfam" id="PF01738">
    <property type="entry name" value="DLH"/>
    <property type="match status" value="1"/>
</dbReference>
<protein>
    <submittedName>
        <fullName evidence="4">Dienelactone hydrolase family protein</fullName>
    </submittedName>
</protein>
<comment type="caution">
    <text evidence="4">The sequence shown here is derived from an EMBL/GenBank/DDBJ whole genome shotgun (WGS) entry which is preliminary data.</text>
</comment>
<dbReference type="EMBL" id="RIBW01000001">
    <property type="protein sequence ID" value="RUM04039.1"/>
    <property type="molecule type" value="Genomic_DNA"/>
</dbReference>
<name>A0A432NWE9_9HYPH</name>
<dbReference type="PANTHER" id="PTHR22946">
    <property type="entry name" value="DIENELACTONE HYDROLASE DOMAIN-CONTAINING PROTEIN-RELATED"/>
    <property type="match status" value="1"/>
</dbReference>
<evidence type="ECO:0000313" key="5">
    <source>
        <dbReference type="Proteomes" id="UP000219972"/>
    </source>
</evidence>
<reference evidence="3 5" key="2">
    <citation type="submission" date="2017-09" db="EMBL/GenBank/DDBJ databases">
        <title>Comparative genomics of rhizobia isolated from Phaseolus vulgaris in China.</title>
        <authorList>
            <person name="Tong W."/>
        </authorList>
    </citation>
    <scope>NUCLEOTIDE SEQUENCE [LARGE SCALE GENOMIC DNA]</scope>
    <source>
        <strain evidence="3 5">Y27</strain>
    </source>
</reference>
<keyword evidence="5" id="KW-1185">Reference proteome</keyword>
<evidence type="ECO:0000313" key="3">
    <source>
        <dbReference type="EMBL" id="PDS53205.1"/>
    </source>
</evidence>
<dbReference type="InterPro" id="IPR050261">
    <property type="entry name" value="FrsA_esterase"/>
</dbReference>
<dbReference type="EMBL" id="NWSL01000002">
    <property type="protein sequence ID" value="PDS53205.1"/>
    <property type="molecule type" value="Genomic_DNA"/>
</dbReference>
<evidence type="ECO:0000313" key="6">
    <source>
        <dbReference type="Proteomes" id="UP000273611"/>
    </source>
</evidence>
<dbReference type="InterPro" id="IPR029058">
    <property type="entry name" value="AB_hydrolase_fold"/>
</dbReference>
<dbReference type="AlphaFoldDB" id="A0A432NWE9"/>
<reference evidence="4" key="3">
    <citation type="submission" date="2018-11" db="EMBL/GenBank/DDBJ databases">
        <authorList>
            <person name="Huo Y."/>
        </authorList>
    </citation>
    <scope>NUCLEOTIDE SEQUENCE</scope>
    <source>
        <strain evidence="4">CCBAU 23252</strain>
    </source>
</reference>
<gene>
    <name evidence="3" type="ORF">CO662_06745</name>
    <name evidence="4" type="ORF">EEQ99_00250</name>
</gene>
<evidence type="ECO:0000313" key="4">
    <source>
        <dbReference type="EMBL" id="RUM04039.1"/>
    </source>
</evidence>
<evidence type="ECO:0000259" key="2">
    <source>
        <dbReference type="Pfam" id="PF01738"/>
    </source>
</evidence>
<accession>A0A432NWE9</accession>
<reference evidence="4 6" key="1">
    <citation type="journal article" date="2015" name="Int. J. Syst. Evol. Microbiol.">
        <title>Rhizobium anhuiense sp. nov., isolated from effective nodules of Vicia faba and Pisum sativum.</title>
        <authorList>
            <person name="Zhang Y.J."/>
            <person name="Zheng W.T."/>
            <person name="Everall I."/>
            <person name="Young J.P."/>
            <person name="Zhang X.X."/>
            <person name="Tian C.F."/>
            <person name="Sui X.H."/>
            <person name="Wang E.T."/>
            <person name="Chen W.X."/>
        </authorList>
    </citation>
    <scope>NUCLEOTIDE SEQUENCE [LARGE SCALE GENOMIC DNA]</scope>
    <source>
        <strain evidence="4 6">CCBAU 23252</strain>
    </source>
</reference>
<feature type="domain" description="Dienelactone hydrolase" evidence="2">
    <location>
        <begin position="62"/>
        <end position="278"/>
    </location>
</feature>
<dbReference type="Gene3D" id="3.40.50.1820">
    <property type="entry name" value="alpha/beta hydrolase"/>
    <property type="match status" value="1"/>
</dbReference>
<evidence type="ECO:0000256" key="1">
    <source>
        <dbReference type="ARBA" id="ARBA00022801"/>
    </source>
</evidence>
<dbReference type="SUPFAM" id="SSF53474">
    <property type="entry name" value="alpha/beta-Hydrolases"/>
    <property type="match status" value="1"/>
</dbReference>
<dbReference type="RefSeq" id="WP_047611885.1">
    <property type="nucleotide sequence ID" value="NZ_BMFI01000003.1"/>
</dbReference>
<sequence>MQITKLVFGLLLIAIVQPDPSAHADELVRFDSAVVKPSPFLERKAREQGVSLPQAQVTHLLGYLSRPQGDGPFPAIVVMHGCGGIHENVKTYWPQRLTSWGYVVLVVDSFTTRNIDNTCESYLPDRVFDAYGALDFLSTYTFVDARHVGLMGFSAGGIATLEATKTEGNEQFMDRKFEAAVGYYPVCAPHEGDATVPTLILIGDVDDWSPAERCRQRVSHISGKGPPIELDIYPGAYHAFDAPDVTVAKTAFGHREEYNAPAAEQSFIRVKAFLHEYLSN</sequence>
<dbReference type="InterPro" id="IPR002925">
    <property type="entry name" value="Dienelactn_hydro"/>
</dbReference>
<organism evidence="4 6">
    <name type="scientific">Rhizobium anhuiense</name>
    <dbReference type="NCBI Taxonomy" id="1184720"/>
    <lineage>
        <taxon>Bacteria</taxon>
        <taxon>Pseudomonadati</taxon>
        <taxon>Pseudomonadota</taxon>
        <taxon>Alphaproteobacteria</taxon>
        <taxon>Hyphomicrobiales</taxon>
        <taxon>Rhizobiaceae</taxon>
        <taxon>Rhizobium/Agrobacterium group</taxon>
        <taxon>Rhizobium</taxon>
    </lineage>
</organism>
<dbReference type="PANTHER" id="PTHR22946:SF9">
    <property type="entry name" value="POLYKETIDE TRANSFERASE AF380"/>
    <property type="match status" value="1"/>
</dbReference>
<dbReference type="Proteomes" id="UP000219972">
    <property type="component" value="Unassembled WGS sequence"/>
</dbReference>
<dbReference type="Proteomes" id="UP000273611">
    <property type="component" value="Unassembled WGS sequence"/>
</dbReference>
<keyword evidence="1 4" id="KW-0378">Hydrolase</keyword>
<proteinExistence type="predicted"/>
<dbReference type="GO" id="GO:0052689">
    <property type="term" value="F:carboxylic ester hydrolase activity"/>
    <property type="evidence" value="ECO:0007669"/>
    <property type="project" value="UniProtKB-ARBA"/>
</dbReference>